<proteinExistence type="inferred from homology"/>
<keyword evidence="3" id="KW-0812">Transmembrane</keyword>
<evidence type="ECO:0000256" key="4">
    <source>
        <dbReference type="SAM" id="SignalP"/>
    </source>
</evidence>
<evidence type="ECO:0000313" key="6">
    <source>
        <dbReference type="EMBL" id="KAK7063497.1"/>
    </source>
</evidence>
<dbReference type="PRINTS" id="PR00792">
    <property type="entry name" value="PEPSIN"/>
</dbReference>
<keyword evidence="3" id="KW-0472">Membrane</keyword>
<evidence type="ECO:0000256" key="1">
    <source>
        <dbReference type="ARBA" id="ARBA00007447"/>
    </source>
</evidence>
<feature type="compositionally biased region" description="Polar residues" evidence="2">
    <location>
        <begin position="537"/>
        <end position="546"/>
    </location>
</feature>
<keyword evidence="7" id="KW-1185">Reference proteome</keyword>
<dbReference type="Pfam" id="PF00026">
    <property type="entry name" value="Asp"/>
    <property type="match status" value="1"/>
</dbReference>
<dbReference type="PANTHER" id="PTHR47966:SF6">
    <property type="entry name" value="PEPTIDASE A1 DOMAIN-CONTAINING PROTEIN"/>
    <property type="match status" value="1"/>
</dbReference>
<dbReference type="InterPro" id="IPR034164">
    <property type="entry name" value="Pepsin-like_dom"/>
</dbReference>
<evidence type="ECO:0000256" key="3">
    <source>
        <dbReference type="SAM" id="Phobius"/>
    </source>
</evidence>
<reference evidence="6 7" key="1">
    <citation type="journal article" date="2024" name="J Genomics">
        <title>Draft genome sequencing and assembly of Favolaschia claudopus CIRM-BRFM 2984 isolated from oak limbs.</title>
        <authorList>
            <person name="Navarro D."/>
            <person name="Drula E."/>
            <person name="Chaduli D."/>
            <person name="Cazenave R."/>
            <person name="Ahrendt S."/>
            <person name="Wang J."/>
            <person name="Lipzen A."/>
            <person name="Daum C."/>
            <person name="Barry K."/>
            <person name="Grigoriev I.V."/>
            <person name="Favel A."/>
            <person name="Rosso M.N."/>
            <person name="Martin F."/>
        </authorList>
    </citation>
    <scope>NUCLEOTIDE SEQUENCE [LARGE SCALE GENOMIC DNA]</scope>
    <source>
        <strain evidence="6 7">CIRM-BRFM 2984</strain>
    </source>
</reference>
<dbReference type="Proteomes" id="UP001362999">
    <property type="component" value="Unassembled WGS sequence"/>
</dbReference>
<keyword evidence="3" id="KW-1133">Transmembrane helix</keyword>
<sequence length="601" mass="63418">MFSPKFWLVPGSILSLFCPAYAEPVHLPLIRRVLPHSDSAVARSLLGVERRNRFDAGLLAAPALGAHLISISFGTPLQTLQLALSITLPGTVVFGCNKPCNESSTFNHTDSSSARNISTGGQIISQLGSGSIPGSVFTDVLSFGPFSVLDASFFVITYSNKVDYGGMFGLSFPSASFQNLPSSWQSLLSSNSVDVPEMGIWLSRMQNMSTSKAPTPGVFTFGGTNSSLYTGAVDFLDSTSTSAWVLNITSSYAQSLILKLIKLILSFFIPLPALTVQGHELTLTKRRNDVAFDVGTTSIFGPISIVATIWAQVPGASVAHPDFPGNYQYPCSTTLNVSVSFGGRNWMLNPAELNGGTGNLPDGQCFGAIIGFDEAEDQPGWIFGDTFLRGVYTVLRQGNPPAIGFAELSEQAGGAPSPTLPSAAFSGSASSPSSSIVASGTPPPVSAKKISVAAVVSGAVGGLILCAAILVTLHLARRHRRQRRPEEGGVKCDSTPEPFVAVDEHPEMAPLNSAQRRFKRKLQANSASPIYVYRTDGGSSSATQPGETAGGRENVNSSLPAAAVAIDVSIMEQLGNFLEAMRRLAERDPRGSIAPPSYHPA</sequence>
<dbReference type="PROSITE" id="PS51767">
    <property type="entry name" value="PEPTIDASE_A1"/>
    <property type="match status" value="1"/>
</dbReference>
<dbReference type="AlphaFoldDB" id="A0AAW0ECW4"/>
<accession>A0AAW0ECW4</accession>
<dbReference type="InterPro" id="IPR021109">
    <property type="entry name" value="Peptidase_aspartic_dom_sf"/>
</dbReference>
<dbReference type="PANTHER" id="PTHR47966">
    <property type="entry name" value="BETA-SITE APP-CLEAVING ENZYME, ISOFORM A-RELATED"/>
    <property type="match status" value="1"/>
</dbReference>
<dbReference type="SUPFAM" id="SSF50630">
    <property type="entry name" value="Acid proteases"/>
    <property type="match status" value="1"/>
</dbReference>
<organism evidence="6 7">
    <name type="scientific">Favolaschia claudopus</name>
    <dbReference type="NCBI Taxonomy" id="2862362"/>
    <lineage>
        <taxon>Eukaryota</taxon>
        <taxon>Fungi</taxon>
        <taxon>Dikarya</taxon>
        <taxon>Basidiomycota</taxon>
        <taxon>Agaricomycotina</taxon>
        <taxon>Agaricomycetes</taxon>
        <taxon>Agaricomycetidae</taxon>
        <taxon>Agaricales</taxon>
        <taxon>Marasmiineae</taxon>
        <taxon>Mycenaceae</taxon>
        <taxon>Favolaschia</taxon>
    </lineage>
</organism>
<dbReference type="InterPro" id="IPR001461">
    <property type="entry name" value="Aspartic_peptidase_A1"/>
</dbReference>
<feature type="domain" description="Peptidase A1" evidence="5">
    <location>
        <begin position="67"/>
        <end position="406"/>
    </location>
</feature>
<feature type="region of interest" description="Disordered" evidence="2">
    <location>
        <begin position="478"/>
        <end position="498"/>
    </location>
</feature>
<feature type="transmembrane region" description="Helical" evidence="3">
    <location>
        <begin position="452"/>
        <end position="476"/>
    </location>
</feature>
<feature type="chain" id="PRO_5043519308" evidence="4">
    <location>
        <begin position="23"/>
        <end position="601"/>
    </location>
</feature>
<evidence type="ECO:0000313" key="7">
    <source>
        <dbReference type="Proteomes" id="UP001362999"/>
    </source>
</evidence>
<dbReference type="GO" id="GO:0006508">
    <property type="term" value="P:proteolysis"/>
    <property type="evidence" value="ECO:0007669"/>
    <property type="project" value="InterPro"/>
</dbReference>
<dbReference type="GO" id="GO:0004190">
    <property type="term" value="F:aspartic-type endopeptidase activity"/>
    <property type="evidence" value="ECO:0007669"/>
    <property type="project" value="InterPro"/>
</dbReference>
<comment type="caution">
    <text evidence="6">The sequence shown here is derived from an EMBL/GenBank/DDBJ whole genome shotgun (WGS) entry which is preliminary data.</text>
</comment>
<evidence type="ECO:0000259" key="5">
    <source>
        <dbReference type="PROSITE" id="PS51767"/>
    </source>
</evidence>
<dbReference type="CDD" id="cd05471">
    <property type="entry name" value="pepsin_like"/>
    <property type="match status" value="1"/>
</dbReference>
<feature type="region of interest" description="Disordered" evidence="2">
    <location>
        <begin position="533"/>
        <end position="555"/>
    </location>
</feature>
<evidence type="ECO:0000256" key="2">
    <source>
        <dbReference type="SAM" id="MobiDB-lite"/>
    </source>
</evidence>
<dbReference type="InterPro" id="IPR033121">
    <property type="entry name" value="PEPTIDASE_A1"/>
</dbReference>
<comment type="similarity">
    <text evidence="1">Belongs to the peptidase A1 family.</text>
</comment>
<dbReference type="Gene3D" id="2.40.70.10">
    <property type="entry name" value="Acid Proteases"/>
    <property type="match status" value="2"/>
</dbReference>
<gene>
    <name evidence="6" type="ORF">R3P38DRAFT_2880</name>
</gene>
<dbReference type="EMBL" id="JAWWNJ010000001">
    <property type="protein sequence ID" value="KAK7063497.1"/>
    <property type="molecule type" value="Genomic_DNA"/>
</dbReference>
<feature type="signal peptide" evidence="4">
    <location>
        <begin position="1"/>
        <end position="22"/>
    </location>
</feature>
<keyword evidence="4" id="KW-0732">Signal</keyword>
<name>A0AAW0ECW4_9AGAR</name>
<protein>
    <submittedName>
        <fullName evidence="6">Aspartic peptidase domain-containing protein</fullName>
    </submittedName>
</protein>